<dbReference type="Proteomes" id="UP000569951">
    <property type="component" value="Unassembled WGS sequence"/>
</dbReference>
<dbReference type="EMBL" id="JACHHG010000002">
    <property type="protein sequence ID" value="MBB6097332.1"/>
    <property type="molecule type" value="Genomic_DNA"/>
</dbReference>
<evidence type="ECO:0000313" key="1">
    <source>
        <dbReference type="EMBL" id="MBB6097332.1"/>
    </source>
</evidence>
<protein>
    <submittedName>
        <fullName evidence="1">3-mercaptopyruvate sulfurtransferase SseA</fullName>
    </submittedName>
</protein>
<reference evidence="1 2" key="1">
    <citation type="submission" date="2020-08" db="EMBL/GenBank/DDBJ databases">
        <title>Genomic Encyclopedia of Type Strains, Phase IV (KMG-IV): sequencing the most valuable type-strain genomes for metagenomic binning, comparative biology and taxonomic classification.</title>
        <authorList>
            <person name="Goeker M."/>
        </authorList>
    </citation>
    <scope>NUCLEOTIDE SEQUENCE [LARGE SCALE GENOMIC DNA]</scope>
    <source>
        <strain evidence="1 2">DSM 21458</strain>
    </source>
</reference>
<dbReference type="AlphaFoldDB" id="A0A841HZL8"/>
<evidence type="ECO:0000313" key="2">
    <source>
        <dbReference type="Proteomes" id="UP000569951"/>
    </source>
</evidence>
<keyword evidence="2" id="KW-1185">Reference proteome</keyword>
<sequence length="70" mass="7869">MLDSGMKDWNEEGRELMVKTLQNSSTVSALLSVLSAKGILTTEEVVQIMETSRQLLDDQLAELRELGRYP</sequence>
<comment type="caution">
    <text evidence="1">The sequence shown here is derived from an EMBL/GenBank/DDBJ whole genome shotgun (WGS) entry which is preliminary data.</text>
</comment>
<gene>
    <name evidence="1" type="ORF">HNR42_000746</name>
</gene>
<dbReference type="RefSeq" id="WP_183984626.1">
    <property type="nucleotide sequence ID" value="NZ_JACHHG010000002.1"/>
</dbReference>
<accession>A0A841HZL8</accession>
<proteinExistence type="predicted"/>
<organism evidence="1 2">
    <name type="scientific">Deinobacterium chartae</name>
    <dbReference type="NCBI Taxonomy" id="521158"/>
    <lineage>
        <taxon>Bacteria</taxon>
        <taxon>Thermotogati</taxon>
        <taxon>Deinococcota</taxon>
        <taxon>Deinococci</taxon>
        <taxon>Deinococcales</taxon>
        <taxon>Deinococcaceae</taxon>
        <taxon>Deinobacterium</taxon>
    </lineage>
</organism>
<keyword evidence="1" id="KW-0670">Pyruvate</keyword>
<dbReference type="GO" id="GO:0016740">
    <property type="term" value="F:transferase activity"/>
    <property type="evidence" value="ECO:0007669"/>
    <property type="project" value="UniProtKB-KW"/>
</dbReference>
<keyword evidence="1" id="KW-0808">Transferase</keyword>
<name>A0A841HZL8_9DEIO</name>